<protein>
    <submittedName>
        <fullName evidence="1">Enoyl-ACP reductase-like protein</fullName>
    </submittedName>
</protein>
<sequence>MNAFDPCLLPPDEVTSFGNSVPLGIPGQPNEVAPSMLFLACEDASHMTGQILHSNGGDLIGG</sequence>
<dbReference type="STRING" id="121821.GCA_001870675_03180"/>
<dbReference type="SUPFAM" id="SSF51735">
    <property type="entry name" value="NAD(P)-binding Rossmann-fold domains"/>
    <property type="match status" value="1"/>
</dbReference>
<dbReference type="InterPro" id="IPR002347">
    <property type="entry name" value="SDR_fam"/>
</dbReference>
<gene>
    <name evidence="1" type="ORF">LY56_02216</name>
</gene>
<dbReference type="InterPro" id="IPR036291">
    <property type="entry name" value="NAD(P)-bd_dom_sf"/>
</dbReference>
<dbReference type="Proteomes" id="UP000249364">
    <property type="component" value="Unassembled WGS sequence"/>
</dbReference>
<accession>A0A2W7QU47</accession>
<comment type="caution">
    <text evidence="1">The sequence shown here is derived from an EMBL/GenBank/DDBJ whole genome shotgun (WGS) entry which is preliminary data.</text>
</comment>
<keyword evidence="2" id="KW-1185">Reference proteome</keyword>
<evidence type="ECO:0000313" key="1">
    <source>
        <dbReference type="EMBL" id="PZX41925.1"/>
    </source>
</evidence>
<dbReference type="Gene3D" id="3.40.50.720">
    <property type="entry name" value="NAD(P)-binding Rossmann-like Domain"/>
    <property type="match status" value="1"/>
</dbReference>
<reference evidence="1 2" key="1">
    <citation type="submission" date="2018-06" db="EMBL/GenBank/DDBJ databases">
        <title>Genomic Encyclopedia of Archaeal and Bacterial Type Strains, Phase II (KMG-II): from individual species to whole genera.</title>
        <authorList>
            <person name="Goeker M."/>
        </authorList>
    </citation>
    <scope>NUCLEOTIDE SEQUENCE [LARGE SCALE GENOMIC DNA]</scope>
    <source>
        <strain evidence="1 2">DSM 13087</strain>
    </source>
</reference>
<dbReference type="Pfam" id="PF13561">
    <property type="entry name" value="adh_short_C2"/>
    <property type="match status" value="1"/>
</dbReference>
<name>A0A2W7QU47_9RHOB</name>
<evidence type="ECO:0000313" key="2">
    <source>
        <dbReference type="Proteomes" id="UP000249364"/>
    </source>
</evidence>
<proteinExistence type="predicted"/>
<dbReference type="AlphaFoldDB" id="A0A2W7QU47"/>
<organism evidence="1 2">
    <name type="scientific">Roseinatronobacter thiooxidans</name>
    <dbReference type="NCBI Taxonomy" id="121821"/>
    <lineage>
        <taxon>Bacteria</taxon>
        <taxon>Pseudomonadati</taxon>
        <taxon>Pseudomonadota</taxon>
        <taxon>Alphaproteobacteria</taxon>
        <taxon>Rhodobacterales</taxon>
        <taxon>Paracoccaceae</taxon>
        <taxon>Roseinatronobacter</taxon>
    </lineage>
</organism>
<dbReference type="EMBL" id="QKZQ01000010">
    <property type="protein sequence ID" value="PZX41925.1"/>
    <property type="molecule type" value="Genomic_DNA"/>
</dbReference>